<evidence type="ECO:0000313" key="1">
    <source>
        <dbReference type="EMBL" id="CCB45944.1"/>
    </source>
</evidence>
<reference evidence="2" key="1">
    <citation type="journal article" date="2007" name="Nature">
        <title>The grapevine genome sequence suggests ancestral hexaploidization in major angiosperm phyla.</title>
        <authorList>
            <consortium name="The French-Italian Public Consortium for Grapevine Genome Characterization."/>
            <person name="Jaillon O."/>
            <person name="Aury J.-M."/>
            <person name="Noel B."/>
            <person name="Policriti A."/>
            <person name="Clepet C."/>
            <person name="Casagrande A."/>
            <person name="Choisne N."/>
            <person name="Aubourg S."/>
            <person name="Vitulo N."/>
            <person name="Jubin C."/>
            <person name="Vezzi A."/>
            <person name="Legeai F."/>
            <person name="Hugueney P."/>
            <person name="Dasilva C."/>
            <person name="Horner D."/>
            <person name="Mica E."/>
            <person name="Jublot D."/>
            <person name="Poulain J."/>
            <person name="Bruyere C."/>
            <person name="Billault A."/>
            <person name="Segurens B."/>
            <person name="Gouyvenoux M."/>
            <person name="Ugarte E."/>
            <person name="Cattonaro F."/>
            <person name="Anthouard V."/>
            <person name="Vico V."/>
            <person name="Del Fabbro C."/>
            <person name="Alaux M."/>
            <person name="Di Gaspero G."/>
            <person name="Dumas V."/>
            <person name="Felice N."/>
            <person name="Paillard S."/>
            <person name="Juman I."/>
            <person name="Moroldo M."/>
            <person name="Scalabrin S."/>
            <person name="Canaguier A."/>
            <person name="Le Clainche I."/>
            <person name="Malacrida G."/>
            <person name="Durand E."/>
            <person name="Pesole G."/>
            <person name="Laucou V."/>
            <person name="Chatelet P."/>
            <person name="Merdinoglu D."/>
            <person name="Delledonne M."/>
            <person name="Pezzotti M."/>
            <person name="Lecharny A."/>
            <person name="Scarpelli C."/>
            <person name="Artiguenave F."/>
            <person name="Pe M.E."/>
            <person name="Valle G."/>
            <person name="Morgante M."/>
            <person name="Caboche M."/>
            <person name="Adam-Blondon A.-F."/>
            <person name="Weissenbach J."/>
            <person name="Quetier F."/>
            <person name="Wincker P."/>
        </authorList>
    </citation>
    <scope>NUCLEOTIDE SEQUENCE [LARGE SCALE GENOMIC DNA]</scope>
    <source>
        <strain evidence="2">cv. Pinot noir / PN40024</strain>
    </source>
</reference>
<name>F6H043_VITVI</name>
<accession>F6H043</accession>
<protein>
    <submittedName>
        <fullName evidence="1">Uncharacterized protein</fullName>
    </submittedName>
</protein>
<proteinExistence type="predicted"/>
<gene>
    <name evidence="1" type="ordered locus">VIT_18s0001g12440</name>
</gene>
<dbReference type="AlphaFoldDB" id="F6H043"/>
<sequence length="45" mass="4988">MGQKADFISARLLIPATPGFFFSHDYWLDGISNSIPSINVVEGFQ</sequence>
<dbReference type="PaxDb" id="29760-VIT_18s0001g12440.t01"/>
<dbReference type="Proteomes" id="UP000009183">
    <property type="component" value="Chromosome 18"/>
</dbReference>
<organism evidence="1 2">
    <name type="scientific">Vitis vinifera</name>
    <name type="common">Grape</name>
    <dbReference type="NCBI Taxonomy" id="29760"/>
    <lineage>
        <taxon>Eukaryota</taxon>
        <taxon>Viridiplantae</taxon>
        <taxon>Streptophyta</taxon>
        <taxon>Embryophyta</taxon>
        <taxon>Tracheophyta</taxon>
        <taxon>Spermatophyta</taxon>
        <taxon>Magnoliopsida</taxon>
        <taxon>eudicotyledons</taxon>
        <taxon>Gunneridae</taxon>
        <taxon>Pentapetalae</taxon>
        <taxon>rosids</taxon>
        <taxon>Vitales</taxon>
        <taxon>Vitaceae</taxon>
        <taxon>Viteae</taxon>
        <taxon>Vitis</taxon>
    </lineage>
</organism>
<dbReference type="HOGENOM" id="CLU_3208685_0_0_1"/>
<dbReference type="EMBL" id="FN595227">
    <property type="protein sequence ID" value="CCB45944.1"/>
    <property type="molecule type" value="Genomic_DNA"/>
</dbReference>
<evidence type="ECO:0000313" key="2">
    <source>
        <dbReference type="Proteomes" id="UP000009183"/>
    </source>
</evidence>
<dbReference type="InParanoid" id="F6H043"/>
<keyword evidence="2" id="KW-1185">Reference proteome</keyword>